<accession>A0A7R9KF16</accession>
<dbReference type="InterPro" id="IPR042269">
    <property type="entry name" value="Ser_carbopepase_S28_SKS"/>
</dbReference>
<keyword evidence="5" id="KW-0325">Glycoprotein</keyword>
<dbReference type="GO" id="GO:0006508">
    <property type="term" value="P:proteolysis"/>
    <property type="evidence" value="ECO:0007669"/>
    <property type="project" value="UniProtKB-KW"/>
</dbReference>
<dbReference type="PANTHER" id="PTHR11010">
    <property type="entry name" value="PROTEASE S28 PRO-X CARBOXYPEPTIDASE-RELATED"/>
    <property type="match status" value="1"/>
</dbReference>
<dbReference type="InterPro" id="IPR008758">
    <property type="entry name" value="Peptidase_S28"/>
</dbReference>
<protein>
    <submittedName>
        <fullName evidence="6">Uncharacterized protein</fullName>
    </submittedName>
</protein>
<gene>
    <name evidence="6" type="ORF">OSB1V03_LOCUS1038</name>
</gene>
<dbReference type="PANTHER" id="PTHR11010:SF117">
    <property type="entry name" value="SERINE PROTEASE 16"/>
    <property type="match status" value="1"/>
</dbReference>
<dbReference type="Pfam" id="PF05577">
    <property type="entry name" value="Peptidase_S28"/>
    <property type="match status" value="2"/>
</dbReference>
<organism evidence="6">
    <name type="scientific">Medioppia subpectinata</name>
    <dbReference type="NCBI Taxonomy" id="1979941"/>
    <lineage>
        <taxon>Eukaryota</taxon>
        <taxon>Metazoa</taxon>
        <taxon>Ecdysozoa</taxon>
        <taxon>Arthropoda</taxon>
        <taxon>Chelicerata</taxon>
        <taxon>Arachnida</taxon>
        <taxon>Acari</taxon>
        <taxon>Acariformes</taxon>
        <taxon>Sarcoptiformes</taxon>
        <taxon>Oribatida</taxon>
        <taxon>Brachypylina</taxon>
        <taxon>Oppioidea</taxon>
        <taxon>Oppiidae</taxon>
        <taxon>Medioppia</taxon>
    </lineage>
</organism>
<dbReference type="AlphaFoldDB" id="A0A7R9KF16"/>
<dbReference type="SUPFAM" id="SSF53474">
    <property type="entry name" value="alpha/beta-Hydrolases"/>
    <property type="match status" value="1"/>
</dbReference>
<dbReference type="Gene3D" id="3.40.50.1820">
    <property type="entry name" value="alpha/beta hydrolase"/>
    <property type="match status" value="1"/>
</dbReference>
<dbReference type="GO" id="GO:0070008">
    <property type="term" value="F:serine-type exopeptidase activity"/>
    <property type="evidence" value="ECO:0007669"/>
    <property type="project" value="InterPro"/>
</dbReference>
<dbReference type="EMBL" id="OC854849">
    <property type="protein sequence ID" value="CAD7620553.1"/>
    <property type="molecule type" value="Genomic_DNA"/>
</dbReference>
<dbReference type="OrthoDB" id="1735038at2759"/>
<keyword evidence="7" id="KW-1185">Reference proteome</keyword>
<dbReference type="GO" id="GO:0008239">
    <property type="term" value="F:dipeptidyl-peptidase activity"/>
    <property type="evidence" value="ECO:0007669"/>
    <property type="project" value="TreeGrafter"/>
</dbReference>
<evidence type="ECO:0000256" key="5">
    <source>
        <dbReference type="ARBA" id="ARBA00023180"/>
    </source>
</evidence>
<evidence type="ECO:0000256" key="2">
    <source>
        <dbReference type="ARBA" id="ARBA00022670"/>
    </source>
</evidence>
<reference evidence="6" key="1">
    <citation type="submission" date="2020-11" db="EMBL/GenBank/DDBJ databases">
        <authorList>
            <person name="Tran Van P."/>
        </authorList>
    </citation>
    <scope>NUCLEOTIDE SEQUENCE</scope>
</reference>
<sequence length="403" mass="44631">MDDTYHKTGGPVFLMIGGEGAGDATLSPFLFMLEMAEKYGALAVTLEHRYYGNSMPTPDLTVENMKYLSSEMALKDTEQFALYLTKKLSLEGSKWVAFGGSYAGALAAWFREKYPNIAVGAIASSAPVEAVVDNTGYLGVMSERLGKKCSDNIRYSLNASLEIENLLKTPEGVSKLRKLFNICDTFDGKNKQNNWYFAEGLFLGFAVTFQYFNDGIDGIIETMNDPSGGTPLERLAGGRDPHPGPCHNVTYDDLIGPLKRTTIDYNGSRQWAYQTCTEFGYYQTSDLPNSPFANLIPIEYYTQQCTDIFGPEFTAQSIQKGVDRTNANYGGLKPNVTNVVFPNGSDDPWHALSVLKDLNNSTKAVMIDDYTHCQDMFGSKPSDTQSLKNAHKLIEQQIGEYLK</sequence>
<keyword evidence="4" id="KW-0378">Hydrolase</keyword>
<comment type="similarity">
    <text evidence="1">Belongs to the peptidase S28 family.</text>
</comment>
<dbReference type="InterPro" id="IPR029058">
    <property type="entry name" value="AB_hydrolase_fold"/>
</dbReference>
<keyword evidence="2" id="KW-0645">Protease</keyword>
<evidence type="ECO:0000313" key="7">
    <source>
        <dbReference type="Proteomes" id="UP000759131"/>
    </source>
</evidence>
<evidence type="ECO:0000256" key="1">
    <source>
        <dbReference type="ARBA" id="ARBA00011079"/>
    </source>
</evidence>
<name>A0A7R9KF16_9ACAR</name>
<evidence type="ECO:0000256" key="4">
    <source>
        <dbReference type="ARBA" id="ARBA00022801"/>
    </source>
</evidence>
<keyword evidence="3" id="KW-0732">Signal</keyword>
<dbReference type="Gene3D" id="1.20.120.980">
    <property type="entry name" value="Serine carboxypeptidase S28, SKS domain"/>
    <property type="match status" value="1"/>
</dbReference>
<proteinExistence type="inferred from homology"/>
<dbReference type="Proteomes" id="UP000759131">
    <property type="component" value="Unassembled WGS sequence"/>
</dbReference>
<evidence type="ECO:0000313" key="6">
    <source>
        <dbReference type="EMBL" id="CAD7620553.1"/>
    </source>
</evidence>
<dbReference type="EMBL" id="CAJPIZ010000274">
    <property type="protein sequence ID" value="CAG2100983.1"/>
    <property type="molecule type" value="Genomic_DNA"/>
</dbReference>
<evidence type="ECO:0000256" key="3">
    <source>
        <dbReference type="ARBA" id="ARBA00022729"/>
    </source>
</evidence>